<dbReference type="Proteomes" id="UP001530400">
    <property type="component" value="Unassembled WGS sequence"/>
</dbReference>
<evidence type="ECO:0008006" key="4">
    <source>
        <dbReference type="Google" id="ProtNLM"/>
    </source>
</evidence>
<gene>
    <name evidence="2" type="ORF">ACHAWO_003173</name>
</gene>
<dbReference type="AlphaFoldDB" id="A0ABD3PGY6"/>
<protein>
    <recommendedName>
        <fullName evidence="4">Chitin-binding type-4 domain-containing protein</fullName>
    </recommendedName>
</protein>
<proteinExistence type="predicted"/>
<keyword evidence="3" id="KW-1185">Reference proteome</keyword>
<evidence type="ECO:0000256" key="1">
    <source>
        <dbReference type="SAM" id="SignalP"/>
    </source>
</evidence>
<accession>A0ABD3PGY6</accession>
<feature type="chain" id="PRO_5044815617" description="Chitin-binding type-4 domain-containing protein" evidence="1">
    <location>
        <begin position="22"/>
        <end position="322"/>
    </location>
</feature>
<feature type="signal peptide" evidence="1">
    <location>
        <begin position="1"/>
        <end position="21"/>
    </location>
</feature>
<reference evidence="2 3" key="1">
    <citation type="submission" date="2024-10" db="EMBL/GenBank/DDBJ databases">
        <title>Updated reference genomes for cyclostephanoid diatoms.</title>
        <authorList>
            <person name="Roberts W.R."/>
            <person name="Alverson A.J."/>
        </authorList>
    </citation>
    <scope>NUCLEOTIDE SEQUENCE [LARGE SCALE GENOMIC DNA]</scope>
    <source>
        <strain evidence="2 3">AJA010-31</strain>
    </source>
</reference>
<organism evidence="2 3">
    <name type="scientific">Cyclotella atomus</name>
    <dbReference type="NCBI Taxonomy" id="382360"/>
    <lineage>
        <taxon>Eukaryota</taxon>
        <taxon>Sar</taxon>
        <taxon>Stramenopiles</taxon>
        <taxon>Ochrophyta</taxon>
        <taxon>Bacillariophyta</taxon>
        <taxon>Coscinodiscophyceae</taxon>
        <taxon>Thalassiosirophycidae</taxon>
        <taxon>Stephanodiscales</taxon>
        <taxon>Stephanodiscaceae</taxon>
        <taxon>Cyclotella</taxon>
    </lineage>
</organism>
<name>A0ABD3PGY6_9STRA</name>
<comment type="caution">
    <text evidence="2">The sequence shown here is derived from an EMBL/GenBank/DDBJ whole genome shotgun (WGS) entry which is preliminary data.</text>
</comment>
<evidence type="ECO:0000313" key="2">
    <source>
        <dbReference type="EMBL" id="KAL3787400.1"/>
    </source>
</evidence>
<sequence>MKLTSIVLLQGVASLVGPADGHSRWKCPEARSSDTGIKSGPCGDETNDFSNEIGLEIKPGPLRIIFEESVHHTGAPFRISLSDDGSDDSSCVLLDHIPHNDCCRPNLMDESTYTPYVITVNIPNVICDKCSLHLSNPMTDKIGDDGAPSAIGCTDPGTCFSVYHSCTKPFRIVGNVDNGAVPRSEYVCNSETLDEGWPESWFGDNGETVDASTPFLYRRESAVWSEADYTLTTVPSQFVDDAGGVCGASGQQEEVAAEETAINNETVSYSEDAEDNAAEEASAPDGMGKAVDMLHPPSSAAMPSLFISQAAVISFLAIMNVL</sequence>
<evidence type="ECO:0000313" key="3">
    <source>
        <dbReference type="Proteomes" id="UP001530400"/>
    </source>
</evidence>
<keyword evidence="1" id="KW-0732">Signal</keyword>
<dbReference type="EMBL" id="JALLPJ020000611">
    <property type="protein sequence ID" value="KAL3787400.1"/>
    <property type="molecule type" value="Genomic_DNA"/>
</dbReference>